<dbReference type="AlphaFoldDB" id="A0A1Y6CSA7"/>
<keyword evidence="3" id="KW-1185">Reference proteome</keyword>
<gene>
    <name evidence="2" type="ORF">SAMN06296036_1533</name>
</gene>
<evidence type="ECO:0000313" key="3">
    <source>
        <dbReference type="Proteomes" id="UP000192907"/>
    </source>
</evidence>
<dbReference type="RefSeq" id="WP_132326456.1">
    <property type="nucleotide sequence ID" value="NZ_FWZT01000053.1"/>
</dbReference>
<proteinExistence type="predicted"/>
<sequence length="112" mass="12269">MVVVAGVIRDLGIDSYVDRRLGSSGNESVSTGQAVAAMIINGLGYTDKPLSMTTEFFEQLPTEELLGVGVEASSLNRHRLGRYVPGECETPIPIIYRQSCSMQLLFNRCKSR</sequence>
<dbReference type="STRING" id="1513793.SAMN06296036_1533"/>
<dbReference type="Pfam" id="PF14104">
    <property type="entry name" value="DUF4277"/>
    <property type="match status" value="1"/>
</dbReference>
<dbReference type="Proteomes" id="UP000192907">
    <property type="component" value="Unassembled WGS sequence"/>
</dbReference>
<feature type="domain" description="DUF4277" evidence="1">
    <location>
        <begin position="3"/>
        <end position="83"/>
    </location>
</feature>
<evidence type="ECO:0000259" key="1">
    <source>
        <dbReference type="Pfam" id="PF14104"/>
    </source>
</evidence>
<reference evidence="3" key="1">
    <citation type="submission" date="2017-04" db="EMBL/GenBank/DDBJ databases">
        <authorList>
            <person name="Varghese N."/>
            <person name="Submissions S."/>
        </authorList>
    </citation>
    <scope>NUCLEOTIDE SEQUENCE [LARGE SCALE GENOMIC DNA]</scope>
    <source>
        <strain evidence="3">RKEM611</strain>
    </source>
</reference>
<dbReference type="InterPro" id="IPR025457">
    <property type="entry name" value="DUF4277"/>
</dbReference>
<organism evidence="2 3">
    <name type="scientific">Pseudobacteriovorax antillogorgiicola</name>
    <dbReference type="NCBI Taxonomy" id="1513793"/>
    <lineage>
        <taxon>Bacteria</taxon>
        <taxon>Pseudomonadati</taxon>
        <taxon>Bdellovibrionota</taxon>
        <taxon>Oligoflexia</taxon>
        <taxon>Oligoflexales</taxon>
        <taxon>Pseudobacteriovoracaceae</taxon>
        <taxon>Pseudobacteriovorax</taxon>
    </lineage>
</organism>
<accession>A0A1Y6CSA7</accession>
<dbReference type="EMBL" id="FWZT01000053">
    <property type="protein sequence ID" value="SMF84292.1"/>
    <property type="molecule type" value="Genomic_DNA"/>
</dbReference>
<name>A0A1Y6CSA7_9BACT</name>
<evidence type="ECO:0000313" key="2">
    <source>
        <dbReference type="EMBL" id="SMF84292.1"/>
    </source>
</evidence>
<protein>
    <recommendedName>
        <fullName evidence="1">DUF4277 domain-containing protein</fullName>
    </recommendedName>
</protein>
<dbReference type="OrthoDB" id="5654337at2"/>